<protein>
    <submittedName>
        <fullName evidence="1">Uncharacterized protein</fullName>
    </submittedName>
</protein>
<reference evidence="1 2" key="1">
    <citation type="journal article" date="2018" name="Nat. Ecol. Evol.">
        <title>Pezizomycetes genomes reveal the molecular basis of ectomycorrhizal truffle lifestyle.</title>
        <authorList>
            <person name="Murat C."/>
            <person name="Payen T."/>
            <person name="Noel B."/>
            <person name="Kuo A."/>
            <person name="Morin E."/>
            <person name="Chen J."/>
            <person name="Kohler A."/>
            <person name="Krizsan K."/>
            <person name="Balestrini R."/>
            <person name="Da Silva C."/>
            <person name="Montanini B."/>
            <person name="Hainaut M."/>
            <person name="Levati E."/>
            <person name="Barry K.W."/>
            <person name="Belfiori B."/>
            <person name="Cichocki N."/>
            <person name="Clum A."/>
            <person name="Dockter R.B."/>
            <person name="Fauchery L."/>
            <person name="Guy J."/>
            <person name="Iotti M."/>
            <person name="Le Tacon F."/>
            <person name="Lindquist E.A."/>
            <person name="Lipzen A."/>
            <person name="Malagnac F."/>
            <person name="Mello A."/>
            <person name="Molinier V."/>
            <person name="Miyauchi S."/>
            <person name="Poulain J."/>
            <person name="Riccioni C."/>
            <person name="Rubini A."/>
            <person name="Sitrit Y."/>
            <person name="Splivallo R."/>
            <person name="Traeger S."/>
            <person name="Wang M."/>
            <person name="Zifcakova L."/>
            <person name="Wipf D."/>
            <person name="Zambonelli A."/>
            <person name="Paolocci F."/>
            <person name="Nowrousian M."/>
            <person name="Ottonello S."/>
            <person name="Baldrian P."/>
            <person name="Spatafora J.W."/>
            <person name="Henrissat B."/>
            <person name="Nagy L.G."/>
            <person name="Aury J.M."/>
            <person name="Wincker P."/>
            <person name="Grigoriev I.V."/>
            <person name="Bonfante P."/>
            <person name="Martin F.M."/>
        </authorList>
    </citation>
    <scope>NUCLEOTIDE SEQUENCE [LARGE SCALE GENOMIC DNA]</scope>
    <source>
        <strain evidence="1 2">120613-1</strain>
    </source>
</reference>
<gene>
    <name evidence="1" type="ORF">L873DRAFT_675555</name>
</gene>
<name>A0A3N4JWX1_9PEZI</name>
<sequence>MIYRAYCRTCYHRCPYSISHIWRGSLAWLDPPRAVGNLPIFIADMVGRATR</sequence>
<organism evidence="1 2">
    <name type="scientific">Choiromyces venosus 120613-1</name>
    <dbReference type="NCBI Taxonomy" id="1336337"/>
    <lineage>
        <taxon>Eukaryota</taxon>
        <taxon>Fungi</taxon>
        <taxon>Dikarya</taxon>
        <taxon>Ascomycota</taxon>
        <taxon>Pezizomycotina</taxon>
        <taxon>Pezizomycetes</taxon>
        <taxon>Pezizales</taxon>
        <taxon>Tuberaceae</taxon>
        <taxon>Choiromyces</taxon>
    </lineage>
</organism>
<keyword evidence="2" id="KW-1185">Reference proteome</keyword>
<accession>A0A3N4JWX1</accession>
<dbReference type="Proteomes" id="UP000276215">
    <property type="component" value="Unassembled WGS sequence"/>
</dbReference>
<proteinExistence type="predicted"/>
<dbReference type="EMBL" id="ML120374">
    <property type="protein sequence ID" value="RPB01322.1"/>
    <property type="molecule type" value="Genomic_DNA"/>
</dbReference>
<evidence type="ECO:0000313" key="2">
    <source>
        <dbReference type="Proteomes" id="UP000276215"/>
    </source>
</evidence>
<evidence type="ECO:0000313" key="1">
    <source>
        <dbReference type="EMBL" id="RPB01322.1"/>
    </source>
</evidence>
<dbReference type="AlphaFoldDB" id="A0A3N4JWX1"/>